<evidence type="ECO:0000313" key="3">
    <source>
        <dbReference type="Proteomes" id="UP000244962"/>
    </source>
</evidence>
<feature type="transmembrane region" description="Helical" evidence="1">
    <location>
        <begin position="162"/>
        <end position="188"/>
    </location>
</feature>
<proteinExistence type="predicted"/>
<gene>
    <name evidence="2" type="ORF">DF223_09970</name>
</gene>
<sequence>MRFPDVQYLRAMTSETMRHRPRRGIADWLDPGRAFWLGIVLILVGVYGSWALTVAGGSQGGQELWVSWPVMSLLALLGSSVALGAGFLVAAVVARGVPAPAHVSLGTEEGTRDERDESRIPPRLSPRVSVLLGLVLILIGVVNQNVYFIQFVPDNPGVERDILSVVLLLVPALPAIGCALVPGGWLLARFAALSR</sequence>
<feature type="transmembrane region" description="Helical" evidence="1">
    <location>
        <begin position="128"/>
        <end position="150"/>
    </location>
</feature>
<dbReference type="Proteomes" id="UP000244962">
    <property type="component" value="Unassembled WGS sequence"/>
</dbReference>
<feature type="transmembrane region" description="Helical" evidence="1">
    <location>
        <begin position="34"/>
        <end position="53"/>
    </location>
</feature>
<comment type="caution">
    <text evidence="2">The sequence shown here is derived from an EMBL/GenBank/DDBJ whole genome shotgun (WGS) entry which is preliminary data.</text>
</comment>
<dbReference type="AlphaFoldDB" id="A0A2U1TCH0"/>
<evidence type="ECO:0000256" key="1">
    <source>
        <dbReference type="SAM" id="Phobius"/>
    </source>
</evidence>
<keyword evidence="1" id="KW-0812">Transmembrane</keyword>
<keyword evidence="3" id="KW-1185">Reference proteome</keyword>
<feature type="transmembrane region" description="Helical" evidence="1">
    <location>
        <begin position="73"/>
        <end position="94"/>
    </location>
</feature>
<evidence type="ECO:0000313" key="2">
    <source>
        <dbReference type="EMBL" id="PWC06589.1"/>
    </source>
</evidence>
<keyword evidence="1" id="KW-1133">Transmembrane helix</keyword>
<organism evidence="2 3">
    <name type="scientific">Mycetocola zhujimingii</name>
    <dbReference type="NCBI Taxonomy" id="2079792"/>
    <lineage>
        <taxon>Bacteria</taxon>
        <taxon>Bacillati</taxon>
        <taxon>Actinomycetota</taxon>
        <taxon>Actinomycetes</taxon>
        <taxon>Micrococcales</taxon>
        <taxon>Microbacteriaceae</taxon>
        <taxon>Mycetocola</taxon>
    </lineage>
</organism>
<protein>
    <submittedName>
        <fullName evidence="2">Uncharacterized protein</fullName>
    </submittedName>
</protein>
<dbReference type="KEGG" id="myl:C3E77_06130"/>
<name>A0A2U1TCH0_9MICO</name>
<dbReference type="OrthoDB" id="10009304at2"/>
<dbReference type="EMBL" id="QEFB01000011">
    <property type="protein sequence ID" value="PWC06589.1"/>
    <property type="molecule type" value="Genomic_DNA"/>
</dbReference>
<accession>A0A2U1TCH0</accession>
<reference evidence="3" key="1">
    <citation type="submission" date="2018-04" db="EMBL/GenBank/DDBJ databases">
        <authorList>
            <person name="Liu S."/>
            <person name="Wang Z."/>
            <person name="Li J."/>
        </authorList>
    </citation>
    <scope>NUCLEOTIDE SEQUENCE [LARGE SCALE GENOMIC DNA]</scope>
    <source>
        <strain evidence="3">622</strain>
    </source>
</reference>
<keyword evidence="1" id="KW-0472">Membrane</keyword>